<accession>A0A5N6RU53</accession>
<evidence type="ECO:0000256" key="1">
    <source>
        <dbReference type="SAM" id="MobiDB-lite"/>
    </source>
</evidence>
<evidence type="ECO:0000313" key="2">
    <source>
        <dbReference type="EMBL" id="KAE8125968.1"/>
    </source>
</evidence>
<evidence type="ECO:0000313" key="3">
    <source>
        <dbReference type="Proteomes" id="UP000327013"/>
    </source>
</evidence>
<dbReference type="OrthoDB" id="1907061at2759"/>
<name>A0A5N6RU53_9ROSI</name>
<proteinExistence type="predicted"/>
<feature type="region of interest" description="Disordered" evidence="1">
    <location>
        <begin position="72"/>
        <end position="121"/>
    </location>
</feature>
<gene>
    <name evidence="2" type="ORF">FH972_020727</name>
</gene>
<sequence length="121" mass="14054">MASAREFKEKRAEAAAKLAASDLEEINREREYEERAKMEREESQQQEERPGVIESVLKTVHEMYKHAKEAVVGKGEETAEMTRESAENAAEKARENKDSAAEKAIIQLRRRGRRLRRRGRR</sequence>
<keyword evidence="3" id="KW-1185">Reference proteome</keyword>
<protein>
    <submittedName>
        <fullName evidence="2">Uncharacterized protein</fullName>
    </submittedName>
</protein>
<feature type="compositionally biased region" description="Basic and acidic residues" evidence="1">
    <location>
        <begin position="72"/>
        <end position="101"/>
    </location>
</feature>
<organism evidence="2 3">
    <name type="scientific">Carpinus fangiana</name>
    <dbReference type="NCBI Taxonomy" id="176857"/>
    <lineage>
        <taxon>Eukaryota</taxon>
        <taxon>Viridiplantae</taxon>
        <taxon>Streptophyta</taxon>
        <taxon>Embryophyta</taxon>
        <taxon>Tracheophyta</taxon>
        <taxon>Spermatophyta</taxon>
        <taxon>Magnoliopsida</taxon>
        <taxon>eudicotyledons</taxon>
        <taxon>Gunneridae</taxon>
        <taxon>Pentapetalae</taxon>
        <taxon>rosids</taxon>
        <taxon>fabids</taxon>
        <taxon>Fagales</taxon>
        <taxon>Betulaceae</taxon>
        <taxon>Carpinus</taxon>
    </lineage>
</organism>
<reference evidence="2 3" key="1">
    <citation type="submission" date="2019-06" db="EMBL/GenBank/DDBJ databases">
        <title>A chromosomal-level reference genome of Carpinus fangiana (Coryloideae, Betulaceae).</title>
        <authorList>
            <person name="Yang X."/>
            <person name="Wang Z."/>
            <person name="Zhang L."/>
            <person name="Hao G."/>
            <person name="Liu J."/>
            <person name="Yang Y."/>
        </authorList>
    </citation>
    <scope>NUCLEOTIDE SEQUENCE [LARGE SCALE GENOMIC DNA]</scope>
    <source>
        <strain evidence="2">Cfa_2016G</strain>
        <tissue evidence="2">Leaf</tissue>
    </source>
</reference>
<dbReference type="AlphaFoldDB" id="A0A5N6RU53"/>
<dbReference type="Proteomes" id="UP000327013">
    <property type="component" value="Chromosome 8"/>
</dbReference>
<dbReference type="EMBL" id="CM017328">
    <property type="protein sequence ID" value="KAE8125968.1"/>
    <property type="molecule type" value="Genomic_DNA"/>
</dbReference>
<feature type="region of interest" description="Disordered" evidence="1">
    <location>
        <begin position="31"/>
        <end position="50"/>
    </location>
</feature>
<feature type="compositionally biased region" description="Basic residues" evidence="1">
    <location>
        <begin position="108"/>
        <end position="121"/>
    </location>
</feature>